<dbReference type="AlphaFoldDB" id="H1LHP7"/>
<name>H1LHP7_9LACO</name>
<evidence type="ECO:0000313" key="2">
    <source>
        <dbReference type="EMBL" id="EHO50229.1"/>
    </source>
</evidence>
<keyword evidence="1" id="KW-0812">Transmembrane</keyword>
<dbReference type="RefSeq" id="WP_008857293.1">
    <property type="nucleotide sequence ID" value="NZ_JH591047.1"/>
</dbReference>
<dbReference type="HOGENOM" id="CLU_1022281_0_0_9"/>
<feature type="transmembrane region" description="Helical" evidence="1">
    <location>
        <begin position="47"/>
        <end position="64"/>
    </location>
</feature>
<gene>
    <name evidence="2" type="ORF">HMPREF9104_02138</name>
</gene>
<keyword evidence="1" id="KW-0472">Membrane</keyword>
<dbReference type="Proteomes" id="UP000005025">
    <property type="component" value="Unassembled WGS sequence"/>
</dbReference>
<comment type="caution">
    <text evidence="2">The sequence shown here is derived from an EMBL/GenBank/DDBJ whole genome shotgun (WGS) entry which is preliminary data.</text>
</comment>
<evidence type="ECO:0000256" key="1">
    <source>
        <dbReference type="SAM" id="Phobius"/>
    </source>
</evidence>
<reference evidence="2 3" key="1">
    <citation type="submission" date="2011-09" db="EMBL/GenBank/DDBJ databases">
        <authorList>
            <person name="Weinstock G."/>
            <person name="Sodergren E."/>
            <person name="Clifton S."/>
            <person name="Fulton L."/>
            <person name="Fulton B."/>
            <person name="Courtney L."/>
            <person name="Fronick C."/>
            <person name="Harrison M."/>
            <person name="Strong C."/>
            <person name="Farmer C."/>
            <person name="Delahaunty K."/>
            <person name="Markovic C."/>
            <person name="Hall O."/>
            <person name="Minx P."/>
            <person name="Tomlinson C."/>
            <person name="Mitreva M."/>
            <person name="Hou S."/>
            <person name="Chen J."/>
            <person name="Wollam A."/>
            <person name="Pepin K.H."/>
            <person name="Johnson M."/>
            <person name="Bhonagiri V."/>
            <person name="Zhang X."/>
            <person name="Suruliraj S."/>
            <person name="Warren W."/>
            <person name="Chinwalla A."/>
            <person name="Mardis E.R."/>
            <person name="Wilson R.K."/>
        </authorList>
    </citation>
    <scope>NUCLEOTIDE SEQUENCE [LARGE SCALE GENOMIC DNA]</scope>
    <source>
        <strain evidence="2 3">F0435</strain>
    </source>
</reference>
<dbReference type="STRING" id="797516.HMPREF9104_02138"/>
<dbReference type="PATRIC" id="fig|797516.3.peg.1914"/>
<feature type="transmembrane region" description="Helical" evidence="1">
    <location>
        <begin position="12"/>
        <end position="35"/>
    </location>
</feature>
<protein>
    <submittedName>
        <fullName evidence="2">Uncharacterized protein</fullName>
    </submittedName>
</protein>
<accession>H1LHP7</accession>
<organism evidence="2 3">
    <name type="scientific">Lentilactobacillus kisonensis F0435</name>
    <dbReference type="NCBI Taxonomy" id="797516"/>
    <lineage>
        <taxon>Bacteria</taxon>
        <taxon>Bacillati</taxon>
        <taxon>Bacillota</taxon>
        <taxon>Bacilli</taxon>
        <taxon>Lactobacillales</taxon>
        <taxon>Lactobacillaceae</taxon>
        <taxon>Lentilactobacillus</taxon>
    </lineage>
</organism>
<evidence type="ECO:0000313" key="3">
    <source>
        <dbReference type="Proteomes" id="UP000005025"/>
    </source>
</evidence>
<keyword evidence="1" id="KW-1133">Transmembrane helix</keyword>
<sequence length="272" mass="31306">MKINSQKTVTKLSIWTLLFITSSFLGGIISVLLYLGDKSNFGSIAEWVGSIGTVVTVASVALQIRTEHDWTDLKQKERVRPVFVVSKQNFIEKSNIIWSCYYSLNQTGMDWTVVQCINENSALDVIVDIKGWVPIVMNGEVNRYQRERRLIPIPGLSSLSVLLDTLGMKVDLLNIFYKSSKNEINKLSIEYQHSCVSFPQYTNSHDCPDLIKEYSDFFILLDQYSQQDNNYIKVGSYKHTADSKFFGTSKFVLTYQKMWEKNNQLMKAYFPH</sequence>
<dbReference type="EMBL" id="AGRJ01000189">
    <property type="protein sequence ID" value="EHO50229.1"/>
    <property type="molecule type" value="Genomic_DNA"/>
</dbReference>
<proteinExistence type="predicted"/>